<dbReference type="Proteomes" id="UP000652354">
    <property type="component" value="Unassembled WGS sequence"/>
</dbReference>
<dbReference type="SUPFAM" id="SSF52833">
    <property type="entry name" value="Thioredoxin-like"/>
    <property type="match status" value="1"/>
</dbReference>
<dbReference type="Pfam" id="PF14561">
    <property type="entry name" value="TPR_20"/>
    <property type="match status" value="1"/>
</dbReference>
<keyword evidence="3" id="KW-1185">Reference proteome</keyword>
<dbReference type="Gene3D" id="1.25.40.10">
    <property type="entry name" value="Tetratricopeptide repeat domain"/>
    <property type="match status" value="1"/>
</dbReference>
<dbReference type="CDD" id="cd02956">
    <property type="entry name" value="ybbN"/>
    <property type="match status" value="1"/>
</dbReference>
<evidence type="ECO:0000259" key="1">
    <source>
        <dbReference type="PROSITE" id="PS51352"/>
    </source>
</evidence>
<comment type="caution">
    <text evidence="2">The sequence shown here is derived from an EMBL/GenBank/DDBJ whole genome shotgun (WGS) entry which is preliminary data.</text>
</comment>
<dbReference type="EMBL" id="BONR01000004">
    <property type="protein sequence ID" value="GIG55292.1"/>
    <property type="molecule type" value="Genomic_DNA"/>
</dbReference>
<dbReference type="Gene3D" id="3.40.30.10">
    <property type="entry name" value="Glutaredoxin"/>
    <property type="match status" value="1"/>
</dbReference>
<dbReference type="PROSITE" id="PS51352">
    <property type="entry name" value="THIOREDOXIN_2"/>
    <property type="match status" value="1"/>
</dbReference>
<organism evidence="2 3">
    <name type="scientific">Demequina activiva</name>
    <dbReference type="NCBI Taxonomy" id="1582364"/>
    <lineage>
        <taxon>Bacteria</taxon>
        <taxon>Bacillati</taxon>
        <taxon>Actinomycetota</taxon>
        <taxon>Actinomycetes</taxon>
        <taxon>Micrococcales</taxon>
        <taxon>Demequinaceae</taxon>
        <taxon>Demequina</taxon>
    </lineage>
</organism>
<gene>
    <name evidence="2" type="ORF">Dac01nite_20440</name>
</gene>
<reference evidence="2" key="1">
    <citation type="submission" date="2021-01" db="EMBL/GenBank/DDBJ databases">
        <title>Whole genome shotgun sequence of Demequina activiva NBRC 110675.</title>
        <authorList>
            <person name="Komaki H."/>
            <person name="Tamura T."/>
        </authorList>
    </citation>
    <scope>NUCLEOTIDE SEQUENCE</scope>
    <source>
        <strain evidence="2">NBRC 110675</strain>
    </source>
</reference>
<proteinExistence type="predicted"/>
<name>A0A919Q505_9MICO</name>
<protein>
    <submittedName>
        <fullName evidence="2">Co-chaperone YbbN</fullName>
    </submittedName>
</protein>
<sequence length="309" mass="32779">MTSDNPDVPLRGSVDLSQLMGASQAPATTSAPASAGGGLPVPAVVTDQSLQELAQQSTQVPVIVVFLSSASPASKELVERMRAIVARYDGAFQLATCDIDVQGTVAQAFQVQAVPTVVALIAARPAPLFQGNAEQEQITGVLDQVLEIAQQNGVTGRVDGPTQPAGEPEPEPLPPLHQEAYDAIEREDYAAAIDAYDRALKENPKDADARAGRAQVALMERSRLADLDAVRRAAADAPDDVDAQLAVADLDVMGGQIEDAFGRLIDLVRRTFGDDRERIRLRLVELFEVVGPSDPRVAQARQALASALF</sequence>
<dbReference type="InterPro" id="IPR013766">
    <property type="entry name" value="Thioredoxin_domain"/>
</dbReference>
<dbReference type="SUPFAM" id="SSF48452">
    <property type="entry name" value="TPR-like"/>
    <property type="match status" value="1"/>
</dbReference>
<accession>A0A919Q505</accession>
<dbReference type="AlphaFoldDB" id="A0A919Q505"/>
<feature type="domain" description="Thioredoxin" evidence="1">
    <location>
        <begin position="19"/>
        <end position="147"/>
    </location>
</feature>
<dbReference type="InterPro" id="IPR011990">
    <property type="entry name" value="TPR-like_helical_dom_sf"/>
</dbReference>
<dbReference type="RefSeq" id="WP_239066614.1">
    <property type="nucleotide sequence ID" value="NZ_BONR01000004.1"/>
</dbReference>
<dbReference type="InterPro" id="IPR036249">
    <property type="entry name" value="Thioredoxin-like_sf"/>
</dbReference>
<dbReference type="Pfam" id="PF00085">
    <property type="entry name" value="Thioredoxin"/>
    <property type="match status" value="1"/>
</dbReference>
<evidence type="ECO:0000313" key="2">
    <source>
        <dbReference type="EMBL" id="GIG55292.1"/>
    </source>
</evidence>
<evidence type="ECO:0000313" key="3">
    <source>
        <dbReference type="Proteomes" id="UP000652354"/>
    </source>
</evidence>
<dbReference type="GO" id="GO:0006950">
    <property type="term" value="P:response to stress"/>
    <property type="evidence" value="ECO:0007669"/>
    <property type="project" value="UniProtKB-ARBA"/>
</dbReference>